<organism evidence="3 4">
    <name type="scientific">Xylaria bambusicola</name>
    <dbReference type="NCBI Taxonomy" id="326684"/>
    <lineage>
        <taxon>Eukaryota</taxon>
        <taxon>Fungi</taxon>
        <taxon>Dikarya</taxon>
        <taxon>Ascomycota</taxon>
        <taxon>Pezizomycotina</taxon>
        <taxon>Sordariomycetes</taxon>
        <taxon>Xylariomycetidae</taxon>
        <taxon>Xylariales</taxon>
        <taxon>Xylariaceae</taxon>
        <taxon>Xylaria</taxon>
    </lineage>
</organism>
<gene>
    <name evidence="3" type="ORF">RRF57_003081</name>
</gene>
<keyword evidence="4" id="KW-1185">Reference proteome</keyword>
<evidence type="ECO:0008006" key="5">
    <source>
        <dbReference type="Google" id="ProtNLM"/>
    </source>
</evidence>
<comment type="caution">
    <text evidence="3">The sequence shown here is derived from an EMBL/GenBank/DDBJ whole genome shotgun (WGS) entry which is preliminary data.</text>
</comment>
<accession>A0AAN7Z7C3</accession>
<reference evidence="3 4" key="1">
    <citation type="submission" date="2023-10" db="EMBL/GenBank/DDBJ databases">
        <title>Draft genome sequence of Xylaria bambusicola isolate GMP-LS, the root and basal stem rot pathogen of sugarcane in Indonesia.</title>
        <authorList>
            <person name="Selvaraj P."/>
            <person name="Muralishankar V."/>
            <person name="Muruganantham S."/>
            <person name="Sp S."/>
            <person name="Haryani S."/>
            <person name="Lau K.J.X."/>
            <person name="Naqvi N.I."/>
        </authorList>
    </citation>
    <scope>NUCLEOTIDE SEQUENCE [LARGE SCALE GENOMIC DNA]</scope>
    <source>
        <strain evidence="3">GMP-LS</strain>
    </source>
</reference>
<sequence>MHSKKVFFSIGSLAAGSLAQSSEPFSSDPSCPSSLAELSNAAPSPPSYVQDILPNPTFILGDPEGYASEVCRIATELPASQLSEFGAWGSSLLSYVSSEASSYDALVTKCYATGAQGAAATSYINSIASQTGPLCEVSSTPSGGSGPSNGTSTITSAPTSMATTTSAPSSTTSVMTSVPVGLAAKPTGVLAGAIGAAGVLVAAVLL</sequence>
<evidence type="ECO:0000256" key="2">
    <source>
        <dbReference type="SAM" id="SignalP"/>
    </source>
</evidence>
<dbReference type="AlphaFoldDB" id="A0AAN7Z7C3"/>
<feature type="region of interest" description="Disordered" evidence="1">
    <location>
        <begin position="135"/>
        <end position="172"/>
    </location>
</feature>
<evidence type="ECO:0000313" key="4">
    <source>
        <dbReference type="Proteomes" id="UP001305414"/>
    </source>
</evidence>
<name>A0AAN7Z7C3_9PEZI</name>
<feature type="chain" id="PRO_5042832933" description="Infection structure specific protein" evidence="2">
    <location>
        <begin position="20"/>
        <end position="206"/>
    </location>
</feature>
<dbReference type="Proteomes" id="UP001305414">
    <property type="component" value="Unassembled WGS sequence"/>
</dbReference>
<feature type="compositionally biased region" description="Low complexity" evidence="1">
    <location>
        <begin position="138"/>
        <end position="172"/>
    </location>
</feature>
<keyword evidence="2" id="KW-0732">Signal</keyword>
<evidence type="ECO:0000313" key="3">
    <source>
        <dbReference type="EMBL" id="KAK5627366.1"/>
    </source>
</evidence>
<protein>
    <recommendedName>
        <fullName evidence="5">Infection structure specific protein</fullName>
    </recommendedName>
</protein>
<feature type="signal peptide" evidence="2">
    <location>
        <begin position="1"/>
        <end position="19"/>
    </location>
</feature>
<evidence type="ECO:0000256" key="1">
    <source>
        <dbReference type="SAM" id="MobiDB-lite"/>
    </source>
</evidence>
<dbReference type="EMBL" id="JAWHQM010000005">
    <property type="protein sequence ID" value="KAK5627366.1"/>
    <property type="molecule type" value="Genomic_DNA"/>
</dbReference>
<proteinExistence type="predicted"/>